<accession>T0PXS2</accession>
<feature type="transmembrane region" description="Helical" evidence="1">
    <location>
        <begin position="249"/>
        <end position="268"/>
    </location>
</feature>
<dbReference type="OrthoDB" id="72674at2759"/>
<feature type="transmembrane region" description="Helical" evidence="1">
    <location>
        <begin position="421"/>
        <end position="443"/>
    </location>
</feature>
<proteinExistence type="predicted"/>
<evidence type="ECO:0000313" key="2">
    <source>
        <dbReference type="EMBL" id="EQC25835.1"/>
    </source>
</evidence>
<keyword evidence="1" id="KW-0812">Transmembrane</keyword>
<dbReference type="GeneID" id="19957011"/>
<keyword evidence="1" id="KW-0472">Membrane</keyword>
<evidence type="ECO:0000256" key="1">
    <source>
        <dbReference type="SAM" id="Phobius"/>
    </source>
</evidence>
<feature type="transmembrane region" description="Helical" evidence="1">
    <location>
        <begin position="379"/>
        <end position="400"/>
    </location>
</feature>
<keyword evidence="1" id="KW-1133">Transmembrane helix</keyword>
<feature type="transmembrane region" description="Helical" evidence="1">
    <location>
        <begin position="335"/>
        <end position="359"/>
    </location>
</feature>
<organism evidence="2 3">
    <name type="scientific">Saprolegnia diclina (strain VS20)</name>
    <dbReference type="NCBI Taxonomy" id="1156394"/>
    <lineage>
        <taxon>Eukaryota</taxon>
        <taxon>Sar</taxon>
        <taxon>Stramenopiles</taxon>
        <taxon>Oomycota</taxon>
        <taxon>Saprolegniomycetes</taxon>
        <taxon>Saprolegniales</taxon>
        <taxon>Saprolegniaceae</taxon>
        <taxon>Saprolegnia</taxon>
    </lineage>
</organism>
<protein>
    <submittedName>
        <fullName evidence="2">Uncharacterized protein</fullName>
    </submittedName>
</protein>
<dbReference type="RefSeq" id="XP_008620710.1">
    <property type="nucleotide sequence ID" value="XM_008622488.1"/>
</dbReference>
<gene>
    <name evidence="2" type="ORF">SDRG_16284</name>
</gene>
<dbReference type="VEuPathDB" id="FungiDB:SDRG_16284"/>
<reference evidence="2 3" key="1">
    <citation type="submission" date="2012-04" db="EMBL/GenBank/DDBJ databases">
        <title>The Genome Sequence of Saprolegnia declina VS20.</title>
        <authorList>
            <consortium name="The Broad Institute Genome Sequencing Platform"/>
            <person name="Russ C."/>
            <person name="Nusbaum C."/>
            <person name="Tyler B."/>
            <person name="van West P."/>
            <person name="Dieguez-Uribeondo J."/>
            <person name="de Bruijn I."/>
            <person name="Tripathy S."/>
            <person name="Jiang R."/>
            <person name="Young S.K."/>
            <person name="Zeng Q."/>
            <person name="Gargeya S."/>
            <person name="Fitzgerald M."/>
            <person name="Haas B."/>
            <person name="Abouelleil A."/>
            <person name="Alvarado L."/>
            <person name="Arachchi H.M."/>
            <person name="Berlin A."/>
            <person name="Chapman S.B."/>
            <person name="Goldberg J."/>
            <person name="Griggs A."/>
            <person name="Gujja S."/>
            <person name="Hansen M."/>
            <person name="Howarth C."/>
            <person name="Imamovic A."/>
            <person name="Larimer J."/>
            <person name="McCowen C."/>
            <person name="Montmayeur A."/>
            <person name="Murphy C."/>
            <person name="Neiman D."/>
            <person name="Pearson M."/>
            <person name="Priest M."/>
            <person name="Roberts A."/>
            <person name="Saif S."/>
            <person name="Shea T."/>
            <person name="Sisk P."/>
            <person name="Sykes S."/>
            <person name="Wortman J."/>
            <person name="Nusbaum C."/>
            <person name="Birren B."/>
        </authorList>
    </citation>
    <scope>NUCLEOTIDE SEQUENCE [LARGE SCALE GENOMIC DNA]</scope>
    <source>
        <strain evidence="2 3">VS20</strain>
    </source>
</reference>
<dbReference type="Proteomes" id="UP000030762">
    <property type="component" value="Unassembled WGS sequence"/>
</dbReference>
<dbReference type="EMBL" id="JH767253">
    <property type="protein sequence ID" value="EQC25835.1"/>
    <property type="molecule type" value="Genomic_DNA"/>
</dbReference>
<dbReference type="InParanoid" id="T0PXS2"/>
<dbReference type="OMA" id="FWLSTEY"/>
<feature type="transmembrane region" description="Helical" evidence="1">
    <location>
        <begin position="288"/>
        <end position="314"/>
    </location>
</feature>
<keyword evidence="3" id="KW-1185">Reference proteome</keyword>
<feature type="transmembrane region" description="Helical" evidence="1">
    <location>
        <begin position="199"/>
        <end position="218"/>
    </location>
</feature>
<evidence type="ECO:0000313" key="3">
    <source>
        <dbReference type="Proteomes" id="UP000030762"/>
    </source>
</evidence>
<sequence length="526" mass="58922">MSQTTRVQPFAVGPSLPAPSTLPCRVVLNKRSLCTSLLLVFNLAVMPLKAYVSESFPWHDRSDVWDYVANCSASHELCHAGWATYFAARQPAFGVAFGEDFDVIQENITIAPGVRNISEAPLVHLTYAAFQTSAQRAYVLAVLANRAPLANFTFISTGRLLGVPTSYSVSWGENTTDVSCIWIGFHTPTYTTAWLCAKFLSRCLLTLYILYCVYAHYYRQYAVLYSNLEQFGLPTTQARVYELVLGDPTSIILLNPWIATAFVLDFWLSTEYVSRAFLRISQTDNALIFIIACFYLSRTVWFAYGALSLTSLLLKRLGKEDAFVEVDPSMTAMGVALVAGPFTFLQFRLLIFIDLYHFLFSCLLNAEQQARGLEISLAAFVYTMLLGQLPLLFGFGLASWRRAKRKRAFASASFNDWKHRFCMWLAMARGTDVVCGGSIYALFAHRKRCKKNVCMSQRGADCFVFYQDDDGRRTSARLSLLRCVDLRHVMSVTQVHSVAVGTVLNTNESSQGVRITVGANSCPWLL</sequence>
<dbReference type="AlphaFoldDB" id="T0PXS2"/>
<name>T0PXS2_SAPDV</name>